<evidence type="ECO:0000313" key="3">
    <source>
        <dbReference type="Proteomes" id="UP001151529"/>
    </source>
</evidence>
<evidence type="ECO:0000256" key="1">
    <source>
        <dbReference type="SAM" id="MobiDB-lite"/>
    </source>
</evidence>
<reference evidence="2" key="1">
    <citation type="submission" date="2022-11" db="EMBL/GenBank/DDBJ databases">
        <authorList>
            <person name="Hyden B.L."/>
            <person name="Feng K."/>
            <person name="Yates T."/>
            <person name="Jawdy S."/>
            <person name="Smart L.B."/>
            <person name="Muchero W."/>
        </authorList>
    </citation>
    <scope>NUCLEOTIDE SEQUENCE</scope>
    <source>
        <tissue evidence="2">Shoot tip</tissue>
    </source>
</reference>
<dbReference type="Proteomes" id="UP001151529">
    <property type="component" value="Chromosome 13"/>
</dbReference>
<gene>
    <name evidence="2" type="ORF">OIU85_004886</name>
</gene>
<proteinExistence type="predicted"/>
<dbReference type="EMBL" id="JAPFFL010000011">
    <property type="protein sequence ID" value="KAJ6694144.1"/>
    <property type="molecule type" value="Genomic_DNA"/>
</dbReference>
<feature type="region of interest" description="Disordered" evidence="1">
    <location>
        <begin position="1"/>
        <end position="26"/>
    </location>
</feature>
<organism evidence="2 3">
    <name type="scientific">Salix viminalis</name>
    <name type="common">Common osier</name>
    <name type="synonym">Basket willow</name>
    <dbReference type="NCBI Taxonomy" id="40686"/>
    <lineage>
        <taxon>Eukaryota</taxon>
        <taxon>Viridiplantae</taxon>
        <taxon>Streptophyta</taxon>
        <taxon>Embryophyta</taxon>
        <taxon>Tracheophyta</taxon>
        <taxon>Spermatophyta</taxon>
        <taxon>Magnoliopsida</taxon>
        <taxon>eudicotyledons</taxon>
        <taxon>Gunneridae</taxon>
        <taxon>Pentapetalae</taxon>
        <taxon>rosids</taxon>
        <taxon>fabids</taxon>
        <taxon>Malpighiales</taxon>
        <taxon>Salicaceae</taxon>
        <taxon>Saliceae</taxon>
        <taxon>Salix</taxon>
    </lineage>
</organism>
<feature type="compositionally biased region" description="Basic and acidic residues" evidence="1">
    <location>
        <begin position="1"/>
        <end position="21"/>
    </location>
</feature>
<name>A0A9Q0SXW2_SALVM</name>
<comment type="caution">
    <text evidence="2">The sequence shown here is derived from an EMBL/GenBank/DDBJ whole genome shotgun (WGS) entry which is preliminary data.</text>
</comment>
<keyword evidence="3" id="KW-1185">Reference proteome</keyword>
<protein>
    <submittedName>
        <fullName evidence="2">Uncharacterized protein</fullName>
    </submittedName>
</protein>
<accession>A0A9Q0SXW2</accession>
<evidence type="ECO:0000313" key="2">
    <source>
        <dbReference type="EMBL" id="KAJ6694144.1"/>
    </source>
</evidence>
<sequence>MRDRDGDRGTSESFLSKERKAPPNQVRQELIEKALMAKGGRWDAAVNACVEKWECQHIKTTQFFVKDRPGDEEIRVDLHPATYLKPEFYDAKGSQEF</sequence>
<reference evidence="2" key="2">
    <citation type="journal article" date="2023" name="Int. J. Mol. Sci.">
        <title>De Novo Assembly and Annotation of 11 Diverse Shrub Willow (Salix) Genomes Reveals Novel Gene Organization in Sex-Linked Regions.</title>
        <authorList>
            <person name="Hyden B."/>
            <person name="Feng K."/>
            <person name="Yates T.B."/>
            <person name="Jawdy S."/>
            <person name="Cereghino C."/>
            <person name="Smart L.B."/>
            <person name="Muchero W."/>
        </authorList>
    </citation>
    <scope>NUCLEOTIDE SEQUENCE [LARGE SCALE GENOMIC DNA]</scope>
    <source>
        <tissue evidence="2">Shoot tip</tissue>
    </source>
</reference>
<dbReference type="AlphaFoldDB" id="A0A9Q0SXW2"/>